<keyword evidence="3" id="KW-0238">DNA-binding</keyword>
<dbReference type="InterPro" id="IPR000847">
    <property type="entry name" value="LysR_HTH_N"/>
</dbReference>
<keyword evidence="2" id="KW-0805">Transcription regulation</keyword>
<dbReference type="SUPFAM" id="SSF53850">
    <property type="entry name" value="Periplasmic binding protein-like II"/>
    <property type="match status" value="1"/>
</dbReference>
<evidence type="ECO:0000256" key="1">
    <source>
        <dbReference type="ARBA" id="ARBA00009437"/>
    </source>
</evidence>
<dbReference type="Proteomes" id="UP000272706">
    <property type="component" value="Unassembled WGS sequence"/>
</dbReference>
<dbReference type="InterPro" id="IPR036388">
    <property type="entry name" value="WH-like_DNA-bd_sf"/>
</dbReference>
<dbReference type="PANTHER" id="PTHR30537">
    <property type="entry name" value="HTH-TYPE TRANSCRIPTIONAL REGULATOR"/>
    <property type="match status" value="1"/>
</dbReference>
<evidence type="ECO:0000313" key="7">
    <source>
        <dbReference type="Proteomes" id="UP000272706"/>
    </source>
</evidence>
<comment type="caution">
    <text evidence="6">The sequence shown here is derived from an EMBL/GenBank/DDBJ whole genome shotgun (WGS) entry which is preliminary data.</text>
</comment>
<name>A0A3A5KGJ9_9HYPH</name>
<sequence length="303" mass="32508">MITSGEPDWNDLRYFLAAAREGTLSGAARALGVRHTTISRRLTALENALGVSLVLRGPQGIEITPLGRTLLPLGDDVERAMQAMLSLVRSGSNRVRLALPTGFSPFFAERMAAFHKACPDISLELMSGSRPVDLQHGEAELAIRMGVVADDTLTVRKLCDSGWSIYASRSYLDRHRTPIDPCRLAGHEIIGFHGSLAGVPGARWVEAHGAGATTVFRVTEMTEMLAAALSGAGLVVMPCMLAETEPRMLRLVPDILGSNPVSLVYRREIAAEAPVRAVIRFVVSVIKAHSALIGGQRPTAPVS</sequence>
<dbReference type="EMBL" id="QZWZ01000022">
    <property type="protein sequence ID" value="RJT33474.1"/>
    <property type="molecule type" value="Genomic_DNA"/>
</dbReference>
<proteinExistence type="inferred from homology"/>
<dbReference type="GO" id="GO:0043565">
    <property type="term" value="F:sequence-specific DNA binding"/>
    <property type="evidence" value="ECO:0007669"/>
    <property type="project" value="TreeGrafter"/>
</dbReference>
<dbReference type="InterPro" id="IPR058163">
    <property type="entry name" value="LysR-type_TF_proteobact-type"/>
</dbReference>
<feature type="domain" description="HTH lysR-type" evidence="5">
    <location>
        <begin position="7"/>
        <end position="64"/>
    </location>
</feature>
<protein>
    <submittedName>
        <fullName evidence="6">LysR family transcriptional regulator</fullName>
    </submittedName>
</protein>
<accession>A0A3A5KGJ9</accession>
<evidence type="ECO:0000256" key="2">
    <source>
        <dbReference type="ARBA" id="ARBA00023015"/>
    </source>
</evidence>
<comment type="similarity">
    <text evidence="1">Belongs to the LysR transcriptional regulatory family.</text>
</comment>
<evidence type="ECO:0000313" key="6">
    <source>
        <dbReference type="EMBL" id="RJT33474.1"/>
    </source>
</evidence>
<dbReference type="InterPro" id="IPR036390">
    <property type="entry name" value="WH_DNA-bd_sf"/>
</dbReference>
<gene>
    <name evidence="6" type="ORF">D3227_24900</name>
</gene>
<dbReference type="InterPro" id="IPR005119">
    <property type="entry name" value="LysR_subst-bd"/>
</dbReference>
<dbReference type="OrthoDB" id="9796526at2"/>
<dbReference type="GO" id="GO:0006351">
    <property type="term" value="P:DNA-templated transcription"/>
    <property type="evidence" value="ECO:0007669"/>
    <property type="project" value="TreeGrafter"/>
</dbReference>
<dbReference type="PROSITE" id="PS50931">
    <property type="entry name" value="HTH_LYSR"/>
    <property type="match status" value="1"/>
</dbReference>
<dbReference type="SUPFAM" id="SSF46785">
    <property type="entry name" value="Winged helix' DNA-binding domain"/>
    <property type="match status" value="1"/>
</dbReference>
<keyword evidence="7" id="KW-1185">Reference proteome</keyword>
<dbReference type="AlphaFoldDB" id="A0A3A5KGJ9"/>
<dbReference type="Pfam" id="PF03466">
    <property type="entry name" value="LysR_substrate"/>
    <property type="match status" value="1"/>
</dbReference>
<dbReference type="GO" id="GO:0003700">
    <property type="term" value="F:DNA-binding transcription factor activity"/>
    <property type="evidence" value="ECO:0007669"/>
    <property type="project" value="InterPro"/>
</dbReference>
<evidence type="ECO:0000256" key="3">
    <source>
        <dbReference type="ARBA" id="ARBA00023125"/>
    </source>
</evidence>
<dbReference type="RefSeq" id="WP_120016921.1">
    <property type="nucleotide sequence ID" value="NZ_QZWZ01000022.1"/>
</dbReference>
<evidence type="ECO:0000256" key="4">
    <source>
        <dbReference type="ARBA" id="ARBA00023163"/>
    </source>
</evidence>
<evidence type="ECO:0000259" key="5">
    <source>
        <dbReference type="PROSITE" id="PS50931"/>
    </source>
</evidence>
<reference evidence="6 7" key="1">
    <citation type="submission" date="2018-09" db="EMBL/GenBank/DDBJ databases">
        <title>Mesorhizobium carmichaelinearum sp. nov. isolated from Carmichaelinea spp. root nodules in New Zealand.</title>
        <authorList>
            <person name="De Meyer S.E."/>
        </authorList>
    </citation>
    <scope>NUCLEOTIDE SEQUENCE [LARGE SCALE GENOMIC DNA]</scope>
    <source>
        <strain evidence="6 7">ICMP19557</strain>
    </source>
</reference>
<organism evidence="6 7">
    <name type="scientific">Mesorhizobium waimense</name>
    <dbReference type="NCBI Taxonomy" id="1300307"/>
    <lineage>
        <taxon>Bacteria</taxon>
        <taxon>Pseudomonadati</taxon>
        <taxon>Pseudomonadota</taxon>
        <taxon>Alphaproteobacteria</taxon>
        <taxon>Hyphomicrobiales</taxon>
        <taxon>Phyllobacteriaceae</taxon>
        <taxon>Mesorhizobium</taxon>
    </lineage>
</organism>
<dbReference type="Pfam" id="PF00126">
    <property type="entry name" value="HTH_1"/>
    <property type="match status" value="1"/>
</dbReference>
<dbReference type="PANTHER" id="PTHR30537:SF3">
    <property type="entry name" value="TRANSCRIPTIONAL REGULATORY PROTEIN"/>
    <property type="match status" value="1"/>
</dbReference>
<dbReference type="Gene3D" id="1.10.10.10">
    <property type="entry name" value="Winged helix-like DNA-binding domain superfamily/Winged helix DNA-binding domain"/>
    <property type="match status" value="1"/>
</dbReference>
<dbReference type="Gene3D" id="3.40.190.290">
    <property type="match status" value="1"/>
</dbReference>
<keyword evidence="4" id="KW-0804">Transcription</keyword>